<dbReference type="Proteomes" id="UP000095392">
    <property type="component" value="Unassembled WGS sequence"/>
</dbReference>
<dbReference type="AlphaFoldDB" id="A0AB36FPG3"/>
<organism evidence="1 2">
    <name type="scientific">Alteromonas macleodii</name>
    <name type="common">Pseudoalteromonas macleodii</name>
    <dbReference type="NCBI Taxonomy" id="28108"/>
    <lineage>
        <taxon>Bacteria</taxon>
        <taxon>Pseudomonadati</taxon>
        <taxon>Pseudomonadota</taxon>
        <taxon>Gammaproteobacteria</taxon>
        <taxon>Alteromonadales</taxon>
        <taxon>Alteromonadaceae</taxon>
        <taxon>Alteromonas/Salinimonas group</taxon>
        <taxon>Alteromonas</taxon>
    </lineage>
</organism>
<accession>A0AB36FPG3</accession>
<sequence>MRFHYNQANDLESAYLKGLRKNNKHTVKPLNATLLRV</sequence>
<name>A0AB36FPG3_ALTMA</name>
<evidence type="ECO:0008006" key="3">
    <source>
        <dbReference type="Google" id="ProtNLM"/>
    </source>
</evidence>
<comment type="caution">
    <text evidence="1">The sequence shown here is derived from an EMBL/GenBank/DDBJ whole genome shotgun (WGS) entry which is preliminary data.</text>
</comment>
<proteinExistence type="predicted"/>
<protein>
    <recommendedName>
        <fullName evidence="3">Transposase</fullName>
    </recommendedName>
</protein>
<reference evidence="1 2" key="1">
    <citation type="submission" date="2016-09" db="EMBL/GenBank/DDBJ databases">
        <title>Draft Genome Sequence of four Alteromonas macleodii strains isolated from copper coupons and grown long-term at elevated copper levels.</title>
        <authorList>
            <person name="Cusick K."/>
            <person name="Dale J."/>
            <person name="Little B."/>
            <person name="Biffinger J."/>
        </authorList>
    </citation>
    <scope>NUCLEOTIDE SEQUENCE [LARGE SCALE GENOMIC DNA]</scope>
    <source>
        <strain evidence="1 2">KCP01</strain>
    </source>
</reference>
<dbReference type="EMBL" id="MIPY01000035">
    <property type="protein sequence ID" value="OES26285.1"/>
    <property type="molecule type" value="Genomic_DNA"/>
</dbReference>
<evidence type="ECO:0000313" key="1">
    <source>
        <dbReference type="EMBL" id="OES26285.1"/>
    </source>
</evidence>
<keyword evidence="2" id="KW-1185">Reference proteome</keyword>
<gene>
    <name evidence="1" type="ORF">BFV95_4074</name>
</gene>
<evidence type="ECO:0000313" key="2">
    <source>
        <dbReference type="Proteomes" id="UP000095392"/>
    </source>
</evidence>